<reference evidence="2" key="1">
    <citation type="journal article" date="2015" name="Nature">
        <title>Complex archaea that bridge the gap between prokaryotes and eukaryotes.</title>
        <authorList>
            <person name="Spang A."/>
            <person name="Saw J.H."/>
            <person name="Jorgensen S.L."/>
            <person name="Zaremba-Niedzwiedzka K."/>
            <person name="Martijn J."/>
            <person name="Lind A.E."/>
            <person name="van Eijk R."/>
            <person name="Schleper C."/>
            <person name="Guy L."/>
            <person name="Ettema T.J."/>
        </authorList>
    </citation>
    <scope>NUCLEOTIDE SEQUENCE</scope>
</reference>
<dbReference type="GO" id="GO:0043565">
    <property type="term" value="F:sequence-specific DNA binding"/>
    <property type="evidence" value="ECO:0007669"/>
    <property type="project" value="TreeGrafter"/>
</dbReference>
<dbReference type="Pfam" id="PF01037">
    <property type="entry name" value="AsnC_trans_reg"/>
    <property type="match status" value="1"/>
</dbReference>
<sequence length="78" mass="8631">MTVKAYVLVVTDPGKTRRVKEAMRDVPGIIEMHEVMGPYDIVVEIQVANLQEIPPILGEKIRSIEGIESTTSLVTLPD</sequence>
<dbReference type="PANTHER" id="PTHR30154:SF34">
    <property type="entry name" value="TRANSCRIPTIONAL REGULATOR AZLB"/>
    <property type="match status" value="1"/>
</dbReference>
<feature type="domain" description="Transcription regulator AsnC/Lrp ligand binding" evidence="1">
    <location>
        <begin position="7"/>
        <end position="76"/>
    </location>
</feature>
<name>A0A0F9MG13_9ZZZZ</name>
<dbReference type="InterPro" id="IPR019887">
    <property type="entry name" value="Tscrpt_reg_AsnC/Lrp_C"/>
</dbReference>
<dbReference type="AlphaFoldDB" id="A0A0F9MG13"/>
<evidence type="ECO:0000313" key="2">
    <source>
        <dbReference type="EMBL" id="KKM75560.1"/>
    </source>
</evidence>
<dbReference type="EMBL" id="LAZR01008956">
    <property type="protein sequence ID" value="KKM75560.1"/>
    <property type="molecule type" value="Genomic_DNA"/>
</dbReference>
<dbReference type="GO" id="GO:0043200">
    <property type="term" value="P:response to amino acid"/>
    <property type="evidence" value="ECO:0007669"/>
    <property type="project" value="TreeGrafter"/>
</dbReference>
<protein>
    <recommendedName>
        <fullName evidence="1">Transcription regulator AsnC/Lrp ligand binding domain-containing protein</fullName>
    </recommendedName>
</protein>
<proteinExistence type="predicted"/>
<dbReference type="Gene3D" id="3.30.70.920">
    <property type="match status" value="1"/>
</dbReference>
<dbReference type="SUPFAM" id="SSF54909">
    <property type="entry name" value="Dimeric alpha+beta barrel"/>
    <property type="match status" value="1"/>
</dbReference>
<comment type="caution">
    <text evidence="2">The sequence shown here is derived from an EMBL/GenBank/DDBJ whole genome shotgun (WGS) entry which is preliminary data.</text>
</comment>
<accession>A0A0F9MG13</accession>
<dbReference type="GO" id="GO:0005829">
    <property type="term" value="C:cytosol"/>
    <property type="evidence" value="ECO:0007669"/>
    <property type="project" value="TreeGrafter"/>
</dbReference>
<dbReference type="InterPro" id="IPR011008">
    <property type="entry name" value="Dimeric_a/b-barrel"/>
</dbReference>
<dbReference type="PANTHER" id="PTHR30154">
    <property type="entry name" value="LEUCINE-RESPONSIVE REGULATORY PROTEIN"/>
    <property type="match status" value="1"/>
</dbReference>
<gene>
    <name evidence="2" type="ORF">LCGC14_1389030</name>
</gene>
<organism evidence="2">
    <name type="scientific">marine sediment metagenome</name>
    <dbReference type="NCBI Taxonomy" id="412755"/>
    <lineage>
        <taxon>unclassified sequences</taxon>
        <taxon>metagenomes</taxon>
        <taxon>ecological metagenomes</taxon>
    </lineage>
</organism>
<evidence type="ECO:0000259" key="1">
    <source>
        <dbReference type="Pfam" id="PF01037"/>
    </source>
</evidence>